<dbReference type="PANTHER" id="PTHR10920:SF18">
    <property type="entry name" value="RRNA METHYLTRANSFERASE 2, MITOCHONDRIAL"/>
    <property type="match status" value="1"/>
</dbReference>
<dbReference type="InterPro" id="IPR015507">
    <property type="entry name" value="rRNA-MeTfrase_E"/>
</dbReference>
<dbReference type="CDD" id="cd02440">
    <property type="entry name" value="AdoMet_MTases"/>
    <property type="match status" value="1"/>
</dbReference>
<organism evidence="14 15">
    <name type="scientific">Phenylobacterium terrae</name>
    <dbReference type="NCBI Taxonomy" id="2665495"/>
    <lineage>
        <taxon>Bacteria</taxon>
        <taxon>Pseudomonadati</taxon>
        <taxon>Pseudomonadota</taxon>
        <taxon>Alphaproteobacteria</taxon>
        <taxon>Caulobacterales</taxon>
        <taxon>Caulobacteraceae</taxon>
        <taxon>Phenylobacterium</taxon>
    </lineage>
</organism>
<dbReference type="InterPro" id="IPR029063">
    <property type="entry name" value="SAM-dependent_MTases_sf"/>
</dbReference>
<protein>
    <recommendedName>
        <fullName evidence="7 11">Ribosomal RNA large subunit methyltransferase E</fullName>
        <ecNumber evidence="6 11">2.1.1.166</ecNumber>
    </recommendedName>
    <alternativeName>
        <fullName evidence="9 11">23S rRNA Um2552 methyltransferase</fullName>
    </alternativeName>
    <alternativeName>
        <fullName evidence="8 11">rRNA (uridine-2'-O-)-methyltransferase</fullName>
    </alternativeName>
</protein>
<evidence type="ECO:0000256" key="10">
    <source>
        <dbReference type="ARBA" id="ARBA00048970"/>
    </source>
</evidence>
<keyword evidence="11" id="KW-0963">Cytoplasm</keyword>
<dbReference type="PIRSF" id="PIRSF005461">
    <property type="entry name" value="23S_rRNA_mtase"/>
    <property type="match status" value="1"/>
</dbReference>
<dbReference type="EMBL" id="JBHUEY010000006">
    <property type="protein sequence ID" value="MFD1785263.1"/>
    <property type="molecule type" value="Genomic_DNA"/>
</dbReference>
<feature type="binding site" evidence="11">
    <location>
        <position position="148"/>
    </location>
    <ligand>
        <name>S-adenosyl-L-methionine</name>
        <dbReference type="ChEBI" id="CHEBI:59789"/>
    </ligand>
</feature>
<keyword evidence="15" id="KW-1185">Reference proteome</keyword>
<dbReference type="InterPro" id="IPR050082">
    <property type="entry name" value="RNA_methyltr_RlmE"/>
</dbReference>
<evidence type="ECO:0000256" key="8">
    <source>
        <dbReference type="ARBA" id="ARBA00041995"/>
    </source>
</evidence>
<dbReference type="GO" id="GO:0008168">
    <property type="term" value="F:methyltransferase activity"/>
    <property type="evidence" value="ECO:0007669"/>
    <property type="project" value="UniProtKB-KW"/>
</dbReference>
<evidence type="ECO:0000256" key="6">
    <source>
        <dbReference type="ARBA" id="ARBA00038861"/>
    </source>
</evidence>
<evidence type="ECO:0000313" key="14">
    <source>
        <dbReference type="EMBL" id="MFD1785263.1"/>
    </source>
</evidence>
<feature type="binding site" evidence="11">
    <location>
        <position position="108"/>
    </location>
    <ligand>
        <name>S-adenosyl-L-methionine</name>
        <dbReference type="ChEBI" id="CHEBI:59789"/>
    </ligand>
</feature>
<evidence type="ECO:0000256" key="7">
    <source>
        <dbReference type="ARBA" id="ARBA00041129"/>
    </source>
</evidence>
<evidence type="ECO:0000256" key="9">
    <source>
        <dbReference type="ARBA" id="ARBA00042745"/>
    </source>
</evidence>
<keyword evidence="3 11" id="KW-0808">Transferase</keyword>
<dbReference type="SUPFAM" id="SSF53335">
    <property type="entry name" value="S-adenosyl-L-methionine-dependent methyltransferases"/>
    <property type="match status" value="1"/>
</dbReference>
<comment type="catalytic activity">
    <reaction evidence="10 11">
        <text>uridine(2552) in 23S rRNA + S-adenosyl-L-methionine = 2'-O-methyluridine(2552) in 23S rRNA + S-adenosyl-L-homocysteine + H(+)</text>
        <dbReference type="Rhea" id="RHEA:42720"/>
        <dbReference type="Rhea" id="RHEA-COMP:10202"/>
        <dbReference type="Rhea" id="RHEA-COMP:10203"/>
        <dbReference type="ChEBI" id="CHEBI:15378"/>
        <dbReference type="ChEBI" id="CHEBI:57856"/>
        <dbReference type="ChEBI" id="CHEBI:59789"/>
        <dbReference type="ChEBI" id="CHEBI:65315"/>
        <dbReference type="ChEBI" id="CHEBI:74478"/>
        <dbReference type="EC" id="2.1.1.166"/>
    </reaction>
</comment>
<evidence type="ECO:0000256" key="12">
    <source>
        <dbReference type="SAM" id="MobiDB-lite"/>
    </source>
</evidence>
<dbReference type="RefSeq" id="WP_377282215.1">
    <property type="nucleotide sequence ID" value="NZ_JBHRSI010000005.1"/>
</dbReference>
<evidence type="ECO:0000256" key="5">
    <source>
        <dbReference type="ARBA" id="ARBA00037569"/>
    </source>
</evidence>
<comment type="caution">
    <text evidence="14">The sequence shown here is derived from an EMBL/GenBank/DDBJ whole genome shotgun (WGS) entry which is preliminary data.</text>
</comment>
<comment type="subcellular location">
    <subcellularLocation>
        <location evidence="11">Cytoplasm</location>
    </subcellularLocation>
</comment>
<evidence type="ECO:0000256" key="11">
    <source>
        <dbReference type="HAMAP-Rule" id="MF_01547"/>
    </source>
</evidence>
<evidence type="ECO:0000256" key="1">
    <source>
        <dbReference type="ARBA" id="ARBA00022552"/>
    </source>
</evidence>
<evidence type="ECO:0000313" key="15">
    <source>
        <dbReference type="Proteomes" id="UP001597237"/>
    </source>
</evidence>
<comment type="function">
    <text evidence="5 11">Specifically methylates the uridine in position 2552 of 23S rRNA at the 2'-O position of the ribose in the fully assembled 50S ribosomal subunit.</text>
</comment>
<keyword evidence="4 11" id="KW-0949">S-adenosyl-L-methionine</keyword>
<keyword evidence="1 11" id="KW-0698">rRNA processing</keyword>
<keyword evidence="2 11" id="KW-0489">Methyltransferase</keyword>
<name>A0ABW4N601_9CAUL</name>
<comment type="similarity">
    <text evidence="11">Belongs to the class I-like SAM-binding methyltransferase superfamily. RNA methyltransferase RlmE family.</text>
</comment>
<feature type="active site" description="Proton acceptor" evidence="11">
    <location>
        <position position="188"/>
    </location>
</feature>
<sequence length="235" mass="25291">MSEPPRKRMVRPPTRGGDEARATPARLKSAKQRTPSSQAWLERQINDPFAAKARAKGYRSRAAFKLAEIDDRLKLLRPGARIVDLGAAPGGWTQLAIERGVTDIVGVDLLPVDPLPPAQLLEMDFTDPACGPKLIELLGGAPDVVLSDMAPNTVGHRKTDHLRIVALIEAAADFAIEVLKPGGAFVTKAFQGGEMGEVTALLKQHFTDVRNLKPKASRAESSEVYLAATGFKGRG</sequence>
<evidence type="ECO:0000256" key="3">
    <source>
        <dbReference type="ARBA" id="ARBA00022679"/>
    </source>
</evidence>
<dbReference type="HAMAP" id="MF_01547">
    <property type="entry name" value="RNA_methyltr_E"/>
    <property type="match status" value="1"/>
</dbReference>
<dbReference type="EC" id="2.1.1.166" evidence="6 11"/>
<dbReference type="PANTHER" id="PTHR10920">
    <property type="entry name" value="RIBOSOMAL RNA METHYLTRANSFERASE"/>
    <property type="match status" value="1"/>
</dbReference>
<feature type="domain" description="Ribosomal RNA methyltransferase FtsJ" evidence="13">
    <location>
        <begin position="58"/>
        <end position="231"/>
    </location>
</feature>
<dbReference type="GO" id="GO:0032259">
    <property type="term" value="P:methylation"/>
    <property type="evidence" value="ECO:0007669"/>
    <property type="project" value="UniProtKB-KW"/>
</dbReference>
<dbReference type="Proteomes" id="UP001597237">
    <property type="component" value="Unassembled WGS sequence"/>
</dbReference>
<dbReference type="Gene3D" id="3.40.50.150">
    <property type="entry name" value="Vaccinia Virus protein VP39"/>
    <property type="match status" value="1"/>
</dbReference>
<proteinExistence type="inferred from homology"/>
<accession>A0ABW4N601</accession>
<reference evidence="15" key="1">
    <citation type="journal article" date="2019" name="Int. J. Syst. Evol. Microbiol.">
        <title>The Global Catalogue of Microorganisms (GCM) 10K type strain sequencing project: providing services to taxonomists for standard genome sequencing and annotation.</title>
        <authorList>
            <consortium name="The Broad Institute Genomics Platform"/>
            <consortium name="The Broad Institute Genome Sequencing Center for Infectious Disease"/>
            <person name="Wu L."/>
            <person name="Ma J."/>
        </authorList>
    </citation>
    <scope>NUCLEOTIDE SEQUENCE [LARGE SCALE GENOMIC DNA]</scope>
    <source>
        <strain evidence="15">DFY28</strain>
    </source>
</reference>
<feature type="binding site" evidence="11">
    <location>
        <position position="90"/>
    </location>
    <ligand>
        <name>S-adenosyl-L-methionine</name>
        <dbReference type="ChEBI" id="CHEBI:59789"/>
    </ligand>
</feature>
<feature type="binding site" evidence="11">
    <location>
        <position position="92"/>
    </location>
    <ligand>
        <name>S-adenosyl-L-methionine</name>
        <dbReference type="ChEBI" id="CHEBI:59789"/>
    </ligand>
</feature>
<dbReference type="InterPro" id="IPR002877">
    <property type="entry name" value="RNA_MeTrfase_FtsJ_dom"/>
</dbReference>
<feature type="binding site" evidence="11">
    <location>
        <position position="124"/>
    </location>
    <ligand>
        <name>S-adenosyl-L-methionine</name>
        <dbReference type="ChEBI" id="CHEBI:59789"/>
    </ligand>
</feature>
<gene>
    <name evidence="11" type="primary">rlmE</name>
    <name evidence="11" type="synonym">ftsJ</name>
    <name evidence="11" type="synonym">rrmJ</name>
    <name evidence="14" type="ORF">ACFSC0_17815</name>
</gene>
<evidence type="ECO:0000259" key="13">
    <source>
        <dbReference type="Pfam" id="PF01728"/>
    </source>
</evidence>
<evidence type="ECO:0000256" key="4">
    <source>
        <dbReference type="ARBA" id="ARBA00022691"/>
    </source>
</evidence>
<evidence type="ECO:0000256" key="2">
    <source>
        <dbReference type="ARBA" id="ARBA00022603"/>
    </source>
</evidence>
<dbReference type="Pfam" id="PF01728">
    <property type="entry name" value="FtsJ"/>
    <property type="match status" value="1"/>
</dbReference>
<feature type="region of interest" description="Disordered" evidence="12">
    <location>
        <begin position="1"/>
        <end position="39"/>
    </location>
</feature>